<keyword evidence="4 12" id="KW-0812">Transmembrane</keyword>
<dbReference type="PANTHER" id="PTHR28021:SF1">
    <property type="entry name" value="PRESEQUENCE TRANSLOCATED-ASSOCIATED MOTOR SUBUNIT PAM17, MITOCHONDRIAL"/>
    <property type="match status" value="1"/>
</dbReference>
<evidence type="ECO:0000256" key="12">
    <source>
        <dbReference type="RuleBase" id="RU367146"/>
    </source>
</evidence>
<evidence type="ECO:0000256" key="3">
    <source>
        <dbReference type="ARBA" id="ARBA00022448"/>
    </source>
</evidence>
<keyword evidence="9 12" id="KW-0811">Translocation</keyword>
<evidence type="ECO:0000256" key="1">
    <source>
        <dbReference type="ARBA" id="ARBA00004448"/>
    </source>
</evidence>
<keyword evidence="11 12" id="KW-0472">Membrane</keyword>
<keyword evidence="6 12" id="KW-0653">Protein transport</keyword>
<comment type="similarity">
    <text evidence="2 12">Belongs to the PAM17 family.</text>
</comment>
<evidence type="ECO:0000256" key="4">
    <source>
        <dbReference type="ARBA" id="ARBA00022692"/>
    </source>
</evidence>
<keyword evidence="7" id="KW-0809">Transit peptide</keyword>
<reference evidence="13 14" key="1">
    <citation type="submission" date="2016-03" db="EMBL/GenBank/DDBJ databases">
        <authorList>
            <person name="Devillers H."/>
        </authorList>
    </citation>
    <scope>NUCLEOTIDE SEQUENCE [LARGE SCALE GENOMIC DNA]</scope>
    <source>
        <strain evidence="13">CBS 6772</strain>
    </source>
</reference>
<dbReference type="OMA" id="MIFGFDP"/>
<dbReference type="EMBL" id="LT598486">
    <property type="protein sequence ID" value="SCW03189.1"/>
    <property type="molecule type" value="Genomic_DNA"/>
</dbReference>
<keyword evidence="14" id="KW-1185">Reference proteome</keyword>
<protein>
    <recommendedName>
        <fullName evidence="12">Presequence translocated-associated motor subunit PAM17</fullName>
    </recommendedName>
</protein>
<comment type="subcellular location">
    <subcellularLocation>
        <location evidence="1 12">Mitochondrion inner membrane</location>
        <topology evidence="1 12">Multi-pass membrane protein</topology>
    </subcellularLocation>
</comment>
<keyword evidence="3 12" id="KW-0813">Transport</keyword>
<dbReference type="AlphaFoldDB" id="A0A1G4MGZ9"/>
<evidence type="ECO:0000313" key="13">
    <source>
        <dbReference type="EMBL" id="SCW03189.1"/>
    </source>
</evidence>
<keyword evidence="5 12" id="KW-0999">Mitochondrion inner membrane</keyword>
<dbReference type="STRING" id="4955.A0A1G4MGZ9"/>
<dbReference type="GO" id="GO:0001405">
    <property type="term" value="C:PAM complex, Tim23 associated import motor"/>
    <property type="evidence" value="ECO:0007669"/>
    <property type="project" value="UniProtKB-UniRule"/>
</dbReference>
<organism evidence="13 14">
    <name type="scientific">Lachancea fermentati</name>
    <name type="common">Zygosaccharomyces fermentati</name>
    <dbReference type="NCBI Taxonomy" id="4955"/>
    <lineage>
        <taxon>Eukaryota</taxon>
        <taxon>Fungi</taxon>
        <taxon>Dikarya</taxon>
        <taxon>Ascomycota</taxon>
        <taxon>Saccharomycotina</taxon>
        <taxon>Saccharomycetes</taxon>
        <taxon>Saccharomycetales</taxon>
        <taxon>Saccharomycetaceae</taxon>
        <taxon>Lachancea</taxon>
    </lineage>
</organism>
<evidence type="ECO:0000256" key="8">
    <source>
        <dbReference type="ARBA" id="ARBA00022989"/>
    </source>
</evidence>
<dbReference type="GO" id="GO:0030150">
    <property type="term" value="P:protein import into mitochondrial matrix"/>
    <property type="evidence" value="ECO:0007669"/>
    <property type="project" value="UniProtKB-UniRule"/>
</dbReference>
<dbReference type="InterPro" id="IPR013875">
    <property type="entry name" value="Pam17"/>
</dbReference>
<evidence type="ECO:0000256" key="7">
    <source>
        <dbReference type="ARBA" id="ARBA00022946"/>
    </source>
</evidence>
<accession>A0A1G4MGZ9</accession>
<comment type="function">
    <text evidence="12">Component of the PAM complex, a complex required for the translocation of transit peptide-containing proteins from the inner membrane into the mitochondrial matrix in an ATP-dependent manner.</text>
</comment>
<dbReference type="Pfam" id="PF08566">
    <property type="entry name" value="Pam17"/>
    <property type="match status" value="1"/>
</dbReference>
<evidence type="ECO:0000256" key="11">
    <source>
        <dbReference type="ARBA" id="ARBA00023136"/>
    </source>
</evidence>
<name>A0A1G4MGZ9_LACFM</name>
<gene>
    <name evidence="13" type="ORF">LAFE_0G04962G</name>
</gene>
<dbReference type="OrthoDB" id="5970083at2759"/>
<feature type="transmembrane region" description="Helical" evidence="12">
    <location>
        <begin position="64"/>
        <end position="83"/>
    </location>
</feature>
<evidence type="ECO:0000256" key="5">
    <source>
        <dbReference type="ARBA" id="ARBA00022792"/>
    </source>
</evidence>
<evidence type="ECO:0000313" key="14">
    <source>
        <dbReference type="Proteomes" id="UP000190831"/>
    </source>
</evidence>
<dbReference type="PANTHER" id="PTHR28021">
    <property type="entry name" value="PRESEQUENCE TRANSLOCATED-ASSOCIATED MOTOR SUBUNIT PAM17, MITOCHONDRIAL"/>
    <property type="match status" value="1"/>
</dbReference>
<keyword evidence="8 12" id="KW-1133">Transmembrane helix</keyword>
<evidence type="ECO:0000256" key="2">
    <source>
        <dbReference type="ARBA" id="ARBA00006837"/>
    </source>
</evidence>
<keyword evidence="10 12" id="KW-0496">Mitochondrion</keyword>
<comment type="subunit">
    <text evidence="12">Component of the PAM complex.</text>
</comment>
<sequence length="197" mass="22231">MSLLSKALGPPTIAVNRVTCYRSLTLCSPKLQAARQTVDKQEDHKSPTFTWSDFFKLRKQERKINLGSSIVTAFLGCNASWAYLSTMQIDPTQMIMGFDPLMVVSAGLIASGAVGYLFGPLFGTNIFKLKNKAQLDEYNNKTKAFLKHVVANRVDSSSQSFSNPVPDYYGEKIGSLREYRQWLRDCHAFRRKAKEFL</sequence>
<proteinExistence type="inferred from homology"/>
<feature type="transmembrane region" description="Helical" evidence="12">
    <location>
        <begin position="103"/>
        <end position="122"/>
    </location>
</feature>
<dbReference type="Proteomes" id="UP000190831">
    <property type="component" value="Chromosome G"/>
</dbReference>
<evidence type="ECO:0000256" key="9">
    <source>
        <dbReference type="ARBA" id="ARBA00023010"/>
    </source>
</evidence>
<evidence type="ECO:0000256" key="6">
    <source>
        <dbReference type="ARBA" id="ARBA00022927"/>
    </source>
</evidence>
<evidence type="ECO:0000256" key="10">
    <source>
        <dbReference type="ARBA" id="ARBA00023128"/>
    </source>
</evidence>